<dbReference type="AlphaFoldDB" id="A0A1C9I0W9"/>
<evidence type="ECO:0000256" key="2">
    <source>
        <dbReference type="ARBA" id="ARBA00010072"/>
    </source>
</evidence>
<comment type="similarity">
    <text evidence="2">Belongs to the binding-protein-dependent transport system permease family. HisMQ subfamily.</text>
</comment>
<keyword evidence="3 9" id="KW-0813">Transport</keyword>
<feature type="transmembrane region" description="Helical" evidence="9">
    <location>
        <begin position="204"/>
        <end position="226"/>
    </location>
</feature>
<feature type="transmembrane region" description="Helical" evidence="9">
    <location>
        <begin position="19"/>
        <end position="44"/>
    </location>
</feature>
<evidence type="ECO:0000256" key="9">
    <source>
        <dbReference type="RuleBase" id="RU363032"/>
    </source>
</evidence>
<accession>A0A1C9I0W9</accession>
<dbReference type="InterPro" id="IPR010065">
    <property type="entry name" value="AA_ABC_transptr_permease_3TM"/>
</dbReference>
<dbReference type="InterPro" id="IPR000515">
    <property type="entry name" value="MetI-like"/>
</dbReference>
<comment type="subcellular location">
    <subcellularLocation>
        <location evidence="1">Cell inner membrane</location>
        <topology evidence="1">Multi-pass membrane protein</topology>
    </subcellularLocation>
    <subcellularLocation>
        <location evidence="9">Cell membrane</location>
        <topology evidence="9">Multi-pass membrane protein</topology>
    </subcellularLocation>
</comment>
<dbReference type="Pfam" id="PF00528">
    <property type="entry name" value="BPD_transp_1"/>
    <property type="match status" value="1"/>
</dbReference>
<keyword evidence="7 9" id="KW-1133">Transmembrane helix</keyword>
<organism evidence="11">
    <name type="scientific">Rhizobium leguminosarum bv. trifolii</name>
    <dbReference type="NCBI Taxonomy" id="386"/>
    <lineage>
        <taxon>Bacteria</taxon>
        <taxon>Pseudomonadati</taxon>
        <taxon>Pseudomonadota</taxon>
        <taxon>Alphaproteobacteria</taxon>
        <taxon>Hyphomicrobiales</taxon>
        <taxon>Rhizobiaceae</taxon>
        <taxon>Rhizobium/Agrobacterium group</taxon>
        <taxon>Rhizobium</taxon>
    </lineage>
</organism>
<evidence type="ECO:0000259" key="10">
    <source>
        <dbReference type="PROSITE" id="PS50928"/>
    </source>
</evidence>
<evidence type="ECO:0000256" key="6">
    <source>
        <dbReference type="ARBA" id="ARBA00022692"/>
    </source>
</evidence>
<dbReference type="Gene3D" id="1.10.3720.10">
    <property type="entry name" value="MetI-like"/>
    <property type="match status" value="1"/>
</dbReference>
<keyword evidence="8 9" id="KW-0472">Membrane</keyword>
<evidence type="ECO:0000256" key="3">
    <source>
        <dbReference type="ARBA" id="ARBA00022448"/>
    </source>
</evidence>
<dbReference type="NCBIfam" id="TIGR01726">
    <property type="entry name" value="HEQRo_perm_3TM"/>
    <property type="match status" value="1"/>
</dbReference>
<dbReference type="SUPFAM" id="SSF161098">
    <property type="entry name" value="MetI-like"/>
    <property type="match status" value="1"/>
</dbReference>
<dbReference type="PROSITE" id="PS50928">
    <property type="entry name" value="ABC_TM1"/>
    <property type="match status" value="1"/>
</dbReference>
<sequence length="246" mass="25663">MATTQQGILDLLSPYPPGWGGVLLAGAVSTVAISACAFAIGLLLGTGGALGKLSGNRMLRLLLDLYTTLIRAVPELILIVGLYYAGTDGLNRLLAALDLPPVNVNGFVAAVAVLGFVQGAYMTEVLRGAILAIPVGQIEAAKAFGMGPVLRFRRVLLPALLPNALPGLANLWMSVTKDSALVAVVGYQELALATRLAGASTKHYFVFFLASALLYLAITLVSNVVFKLIQGRYGGDSRALPEESAP</sequence>
<evidence type="ECO:0000256" key="1">
    <source>
        <dbReference type="ARBA" id="ARBA00004429"/>
    </source>
</evidence>
<feature type="domain" description="ABC transmembrane type-1" evidence="10">
    <location>
        <begin position="27"/>
        <end position="226"/>
    </location>
</feature>
<evidence type="ECO:0000256" key="8">
    <source>
        <dbReference type="ARBA" id="ARBA00023136"/>
    </source>
</evidence>
<dbReference type="EMBL" id="KX490058">
    <property type="protein sequence ID" value="AOO92422.1"/>
    <property type="molecule type" value="Genomic_DNA"/>
</dbReference>
<feature type="transmembrane region" description="Helical" evidence="9">
    <location>
        <begin position="104"/>
        <end position="121"/>
    </location>
</feature>
<name>A0A1C9I0W9_RHILT</name>
<dbReference type="GO" id="GO:0043190">
    <property type="term" value="C:ATP-binding cassette (ABC) transporter complex"/>
    <property type="evidence" value="ECO:0007669"/>
    <property type="project" value="InterPro"/>
</dbReference>
<dbReference type="PANTHER" id="PTHR30133">
    <property type="entry name" value="CATIONIC AMINO ACID TRANSPORTER, MEMBRANE COMPONENT"/>
    <property type="match status" value="1"/>
</dbReference>
<keyword evidence="4" id="KW-1003">Cell membrane</keyword>
<dbReference type="InterPro" id="IPR051613">
    <property type="entry name" value="ABC_transp_permease_HisMQ"/>
</dbReference>
<dbReference type="GO" id="GO:0022857">
    <property type="term" value="F:transmembrane transporter activity"/>
    <property type="evidence" value="ECO:0007669"/>
    <property type="project" value="InterPro"/>
</dbReference>
<evidence type="ECO:0000256" key="5">
    <source>
        <dbReference type="ARBA" id="ARBA00022519"/>
    </source>
</evidence>
<proteinExistence type="inferred from homology"/>
<protein>
    <submittedName>
        <fullName evidence="11">ABC transporter permease</fullName>
    </submittedName>
</protein>
<dbReference type="CDD" id="cd06261">
    <property type="entry name" value="TM_PBP2"/>
    <property type="match status" value="1"/>
</dbReference>
<reference evidence="11" key="1">
    <citation type="journal article" date="2015" name="BMC Genomics">
        <title>Transcriptome profiling of a Rhizobium leguminosarum bv. trifolii rosR mutant reveals the role of the transcriptional regulator RosR in motility, synthesis of cell-surface components, and other cellular processes.</title>
        <authorList>
            <person name="Rachwal K."/>
            <person name="Matczynska E."/>
            <person name="Janczarek M."/>
        </authorList>
    </citation>
    <scope>NUCLEOTIDE SEQUENCE</scope>
    <source>
        <strain evidence="11">Rt24.2</strain>
    </source>
</reference>
<dbReference type="InterPro" id="IPR035906">
    <property type="entry name" value="MetI-like_sf"/>
</dbReference>
<evidence type="ECO:0000256" key="4">
    <source>
        <dbReference type="ARBA" id="ARBA00022475"/>
    </source>
</evidence>
<evidence type="ECO:0000313" key="11">
    <source>
        <dbReference type="EMBL" id="AOO92422.1"/>
    </source>
</evidence>
<keyword evidence="6 9" id="KW-0812">Transmembrane</keyword>
<feature type="transmembrane region" description="Helical" evidence="9">
    <location>
        <begin position="65"/>
        <end position="84"/>
    </location>
</feature>
<evidence type="ECO:0000256" key="7">
    <source>
        <dbReference type="ARBA" id="ARBA00022989"/>
    </source>
</evidence>
<reference evidence="11" key="2">
    <citation type="journal article" date="2016" name="Front. Microbiol.">
        <title>The Regulatory Protein RosR Affects Rhizobium leguminosarum bv. trifolii Protein Profiles, Cell Surface Properties, and Symbiosis with Clover.</title>
        <authorList>
            <person name="Rachwal K."/>
            <person name="Boguszewska A."/>
            <person name="Kopcinska J."/>
            <person name="Karas M."/>
            <person name="Tchorzewski M."/>
            <person name="Janczarek M."/>
        </authorList>
    </citation>
    <scope>NUCLEOTIDE SEQUENCE</scope>
    <source>
        <strain evidence="11">Rt24.2</strain>
    </source>
</reference>
<keyword evidence="5" id="KW-0997">Cell inner membrane</keyword>